<keyword evidence="1" id="KW-0812">Transmembrane</keyword>
<dbReference type="PIRSF" id="PIRSF003203">
    <property type="entry name" value="AzlD"/>
    <property type="match status" value="1"/>
</dbReference>
<evidence type="ECO:0000256" key="1">
    <source>
        <dbReference type="SAM" id="Phobius"/>
    </source>
</evidence>
<feature type="transmembrane region" description="Helical" evidence="1">
    <location>
        <begin position="67"/>
        <end position="85"/>
    </location>
</feature>
<dbReference type="RefSeq" id="WP_066269250.1">
    <property type="nucleotide sequence ID" value="NZ_JARMAB010000012.1"/>
</dbReference>
<accession>A0ABU6MEZ3</accession>
<dbReference type="Pfam" id="PF05437">
    <property type="entry name" value="AzlD"/>
    <property type="match status" value="1"/>
</dbReference>
<reference evidence="2 3" key="1">
    <citation type="submission" date="2023-03" db="EMBL/GenBank/DDBJ databases">
        <title>Bacillus Genome Sequencing.</title>
        <authorList>
            <person name="Dunlap C."/>
        </authorList>
    </citation>
    <scope>NUCLEOTIDE SEQUENCE [LARGE SCALE GENOMIC DNA]</scope>
    <source>
        <strain evidence="2 3">B-23453</strain>
    </source>
</reference>
<dbReference type="EMBL" id="JARMAB010000012">
    <property type="protein sequence ID" value="MED1203231.1"/>
    <property type="molecule type" value="Genomic_DNA"/>
</dbReference>
<gene>
    <name evidence="2" type="ORF">P4T90_09070</name>
</gene>
<name>A0ABU6MEZ3_9BACI</name>
<keyword evidence="1" id="KW-1133">Transmembrane helix</keyword>
<dbReference type="InterPro" id="IPR008407">
    <property type="entry name" value="Brnchd-chn_aa_trnsp_AzlD"/>
</dbReference>
<evidence type="ECO:0000313" key="2">
    <source>
        <dbReference type="EMBL" id="MED1203231.1"/>
    </source>
</evidence>
<evidence type="ECO:0000313" key="3">
    <source>
        <dbReference type="Proteomes" id="UP001341444"/>
    </source>
</evidence>
<dbReference type="Proteomes" id="UP001341444">
    <property type="component" value="Unassembled WGS sequence"/>
</dbReference>
<feature type="transmembrane region" description="Helical" evidence="1">
    <location>
        <begin position="9"/>
        <end position="30"/>
    </location>
</feature>
<protein>
    <submittedName>
        <fullName evidence="2">Branched-chain amino acid transporter permease</fullName>
    </submittedName>
</protein>
<proteinExistence type="predicted"/>
<keyword evidence="3" id="KW-1185">Reference proteome</keyword>
<sequence length="110" mass="12027">MTMNITQQIITIAMVVLGTMLTRFLPFIVFPSGKPTPKYVQYLGKVLPSAVIGLLVIYCFKDVSILAGSHGIPELIGVAVVALLHVWQKKMLLSIAGGTIAYMIMVQFVF</sequence>
<keyword evidence="1" id="KW-0472">Membrane</keyword>
<comment type="caution">
    <text evidence="2">The sequence shown here is derived from an EMBL/GenBank/DDBJ whole genome shotgun (WGS) entry which is preliminary data.</text>
</comment>
<feature type="transmembrane region" description="Helical" evidence="1">
    <location>
        <begin position="91"/>
        <end position="109"/>
    </location>
</feature>
<organism evidence="2 3">
    <name type="scientific">Heyndrickxia acidicola</name>
    <dbReference type="NCBI Taxonomy" id="209389"/>
    <lineage>
        <taxon>Bacteria</taxon>
        <taxon>Bacillati</taxon>
        <taxon>Bacillota</taxon>
        <taxon>Bacilli</taxon>
        <taxon>Bacillales</taxon>
        <taxon>Bacillaceae</taxon>
        <taxon>Heyndrickxia</taxon>
    </lineage>
</organism>